<reference evidence="4" key="1">
    <citation type="submission" date="2025-08" db="UniProtKB">
        <authorList>
            <consortium name="RefSeq"/>
        </authorList>
    </citation>
    <scope>IDENTIFICATION</scope>
    <source>
        <tissue evidence="4">Testes</tissue>
    </source>
</reference>
<dbReference type="GeneID" id="100373737"/>
<feature type="compositionally biased region" description="Basic and acidic residues" evidence="2">
    <location>
        <begin position="104"/>
        <end position="130"/>
    </location>
</feature>
<protein>
    <submittedName>
        <fullName evidence="4">Nucleolar protein 8-like</fullName>
    </submittedName>
</protein>
<keyword evidence="3" id="KW-1185">Reference proteome</keyword>
<dbReference type="PANTHER" id="PTHR48029">
    <property type="entry name" value="NUCLEOLAR PROTEIN 8"/>
    <property type="match status" value="1"/>
</dbReference>
<feature type="compositionally biased region" description="Basic residues" evidence="2">
    <location>
        <begin position="92"/>
        <end position="102"/>
    </location>
</feature>
<feature type="compositionally biased region" description="Acidic residues" evidence="2">
    <location>
        <begin position="225"/>
        <end position="237"/>
    </location>
</feature>
<evidence type="ECO:0000256" key="1">
    <source>
        <dbReference type="ARBA" id="ARBA00022884"/>
    </source>
</evidence>
<keyword evidence="1" id="KW-0694">RNA-binding</keyword>
<feature type="compositionally biased region" description="Acidic residues" evidence="2">
    <location>
        <begin position="291"/>
        <end position="301"/>
    </location>
</feature>
<dbReference type="PANTHER" id="PTHR48029:SF1">
    <property type="entry name" value="NUCLEOLAR PROTEIN 8"/>
    <property type="match status" value="1"/>
</dbReference>
<feature type="compositionally biased region" description="Low complexity" evidence="2">
    <location>
        <begin position="215"/>
        <end position="224"/>
    </location>
</feature>
<feature type="compositionally biased region" description="Polar residues" evidence="2">
    <location>
        <begin position="411"/>
        <end position="431"/>
    </location>
</feature>
<evidence type="ECO:0000256" key="2">
    <source>
        <dbReference type="SAM" id="MobiDB-lite"/>
    </source>
</evidence>
<feature type="region of interest" description="Disordered" evidence="2">
    <location>
        <begin position="79"/>
        <end position="301"/>
    </location>
</feature>
<feature type="compositionally biased region" description="Basic and acidic residues" evidence="2">
    <location>
        <begin position="262"/>
        <end position="290"/>
    </location>
</feature>
<sequence length="543" mass="62462">MISDEKSASVAANAVEIKSKKLTKERKSKIFEHLDSDCEQQNDNSVKTSIMKDSLKNCESRNQVKETEENMSILDCEKSAHKSEVKQSTKVNKAKKVRKPAAVRKMEAKLKIKHKNDNEKRLESIREKQRSTQKQKSAIQDALASVDSNKKMGQYIVFDSDEESESESEPQPQPQPQPESESESESTGTIDLKDTDAVSAGDAEDLKKTKKTKDALTLFDSDSSSNDDDDDDDDSDEDRFQIKPQFEGKSGGKLMSLQSRFGMDERFKIDERFQESDEEDKSEKMKNKEDSDSDATENEDYDLVKEKASQLSILQDIVGTKALLKFSAKSKGSFKDMASLHFDPTRKDHSEFETKIKDERLKKKDKKSEKKKDEEDPPEVTKDKYFEVSEEIKDGFSAEKPFSFSFLPDDGQQTGDKMETEYTTSSVSKSPWQPKLFRYDSTDEEIEEDDPIDETVSKQHSNETEDKSQNVEDKTSRPTFFFHLNDPRLIEGPKLFCRPSNETEITKKWKETIPLIQEDYRKRHQDALRRIKKAAKQRRGKKW</sequence>
<evidence type="ECO:0000313" key="4">
    <source>
        <dbReference type="RefSeq" id="XP_002739515.1"/>
    </source>
</evidence>
<feature type="region of interest" description="Disordered" evidence="2">
    <location>
        <begin position="400"/>
        <end position="478"/>
    </location>
</feature>
<feature type="region of interest" description="Disordered" evidence="2">
    <location>
        <begin position="342"/>
        <end position="385"/>
    </location>
</feature>
<organism evidence="3 4">
    <name type="scientific">Saccoglossus kowalevskii</name>
    <name type="common">Acorn worm</name>
    <dbReference type="NCBI Taxonomy" id="10224"/>
    <lineage>
        <taxon>Eukaryota</taxon>
        <taxon>Metazoa</taxon>
        <taxon>Hemichordata</taxon>
        <taxon>Enteropneusta</taxon>
        <taxon>Harrimaniidae</taxon>
        <taxon>Saccoglossus</taxon>
    </lineage>
</organism>
<evidence type="ECO:0000313" key="3">
    <source>
        <dbReference type="Proteomes" id="UP000694865"/>
    </source>
</evidence>
<proteinExistence type="predicted"/>
<feature type="compositionally biased region" description="Basic and acidic residues" evidence="2">
    <location>
        <begin position="343"/>
        <end position="385"/>
    </location>
</feature>
<feature type="compositionally biased region" description="Basic and acidic residues" evidence="2">
    <location>
        <begin position="455"/>
        <end position="476"/>
    </location>
</feature>
<feature type="compositionally biased region" description="Acidic residues" evidence="2">
    <location>
        <begin position="442"/>
        <end position="453"/>
    </location>
</feature>
<feature type="compositionally biased region" description="Acidic residues" evidence="2">
    <location>
        <begin position="159"/>
        <end position="168"/>
    </location>
</feature>
<dbReference type="Proteomes" id="UP000694865">
    <property type="component" value="Unplaced"/>
</dbReference>
<gene>
    <name evidence="4" type="primary">LOC100373737</name>
</gene>
<name>A0ABM0GXH7_SACKO</name>
<dbReference type="RefSeq" id="XP_002739515.1">
    <property type="nucleotide sequence ID" value="XM_002739469.2"/>
</dbReference>
<accession>A0ABM0GXH7</accession>